<evidence type="ECO:0000256" key="8">
    <source>
        <dbReference type="ARBA" id="ARBA00023288"/>
    </source>
</evidence>
<evidence type="ECO:0000256" key="10">
    <source>
        <dbReference type="SAM" id="SignalP"/>
    </source>
</evidence>
<protein>
    <submittedName>
        <fullName evidence="13">Variant surface glycoprotein 1125.371</fullName>
    </submittedName>
</protein>
<proteinExistence type="predicted"/>
<dbReference type="InterPro" id="IPR019609">
    <property type="entry name" value="Variant_surf_glycoprt_trypan_C"/>
</dbReference>
<name>A0A1J0R5R6_9TRYP</name>
<feature type="region of interest" description="Disordered" evidence="9">
    <location>
        <begin position="99"/>
        <end position="119"/>
    </location>
</feature>
<accession>A0A1J0R5R6</accession>
<dbReference type="InterPro" id="IPR027446">
    <property type="entry name" value="VSG_C_dom_sf"/>
</dbReference>
<dbReference type="VEuPathDB" id="TriTrypDB:Tb927.9.190"/>
<comment type="function">
    <text evidence="1">VSG forms a coat on the surface of the parasite. The trypanosome evades the immune response of the host by expressing a series of antigenically distinct VSGs from an estimated 1000 VSG genes.</text>
</comment>
<feature type="signal peptide" evidence="10">
    <location>
        <begin position="1"/>
        <end position="21"/>
    </location>
</feature>
<dbReference type="VEuPathDB" id="TriTrypDB:Tb427_000208000"/>
<evidence type="ECO:0000256" key="2">
    <source>
        <dbReference type="ARBA" id="ARBA00004609"/>
    </source>
</evidence>
<feature type="compositionally biased region" description="Low complexity" evidence="9">
    <location>
        <begin position="424"/>
        <end position="435"/>
    </location>
</feature>
<keyword evidence="4" id="KW-0336">GPI-anchor</keyword>
<keyword evidence="5 10" id="KW-0732">Signal</keyword>
<dbReference type="Pfam" id="PF13206">
    <property type="entry name" value="VSG_B"/>
    <property type="match status" value="1"/>
</dbReference>
<evidence type="ECO:0000256" key="7">
    <source>
        <dbReference type="ARBA" id="ARBA00023180"/>
    </source>
</evidence>
<comment type="subcellular location">
    <subcellularLocation>
        <location evidence="2">Cell membrane</location>
        <topology evidence="2">Lipid-anchor</topology>
        <topology evidence="2">GPI-anchor</topology>
    </subcellularLocation>
</comment>
<reference evidence="13" key="1">
    <citation type="submission" date="2016-08" db="EMBL/GenBank/DDBJ databases">
        <title>VSG repertoire of Trypanosoma brucei EATRO 1125.</title>
        <authorList>
            <person name="Cross G.A."/>
        </authorList>
    </citation>
    <scope>NUCLEOTIDE SEQUENCE</scope>
    <source>
        <strain evidence="13">EATRO 1125</strain>
    </source>
</reference>
<feature type="chain" id="PRO_5009615372" evidence="10">
    <location>
        <begin position="22"/>
        <end position="483"/>
    </location>
</feature>
<dbReference type="VEuPathDB" id="TriTrypDB:Tb1125.11.18380"/>
<dbReference type="Pfam" id="PF10659">
    <property type="entry name" value="Trypan_glycop_C"/>
    <property type="match status" value="1"/>
</dbReference>
<keyword evidence="7" id="KW-0325">Glycoprotein</keyword>
<feature type="compositionally biased region" description="Basic and acidic residues" evidence="9">
    <location>
        <begin position="436"/>
        <end position="451"/>
    </location>
</feature>
<keyword evidence="3" id="KW-1003">Cell membrane</keyword>
<dbReference type="InterPro" id="IPR025932">
    <property type="entry name" value="Trypano_VSG_B_N_dom"/>
</dbReference>
<feature type="domain" description="Trypanosome variant surface glycoprotein B-type N-terminal" evidence="12">
    <location>
        <begin position="18"/>
        <end position="343"/>
    </location>
</feature>
<evidence type="ECO:0000259" key="11">
    <source>
        <dbReference type="Pfam" id="PF10659"/>
    </source>
</evidence>
<evidence type="ECO:0000256" key="5">
    <source>
        <dbReference type="ARBA" id="ARBA00022729"/>
    </source>
</evidence>
<dbReference type="SUPFAM" id="SSF118251">
    <property type="entry name" value="Variant surface glycoprotein MITAT 1.2, VSG 221, C-terminal domain"/>
    <property type="match status" value="1"/>
</dbReference>
<evidence type="ECO:0000256" key="4">
    <source>
        <dbReference type="ARBA" id="ARBA00022622"/>
    </source>
</evidence>
<keyword evidence="6" id="KW-0472">Membrane</keyword>
<dbReference type="EMBL" id="KX699216">
    <property type="protein sequence ID" value="APD73172.1"/>
    <property type="molecule type" value="Genomic_DNA"/>
</dbReference>
<dbReference type="GO" id="GO:0098552">
    <property type="term" value="C:side of membrane"/>
    <property type="evidence" value="ECO:0007669"/>
    <property type="project" value="UniProtKB-KW"/>
</dbReference>
<dbReference type="GO" id="GO:0005886">
    <property type="term" value="C:plasma membrane"/>
    <property type="evidence" value="ECO:0007669"/>
    <property type="project" value="UniProtKB-SubCell"/>
</dbReference>
<evidence type="ECO:0000313" key="13">
    <source>
        <dbReference type="EMBL" id="APD73172.1"/>
    </source>
</evidence>
<evidence type="ECO:0000256" key="9">
    <source>
        <dbReference type="SAM" id="MobiDB-lite"/>
    </source>
</evidence>
<evidence type="ECO:0000256" key="1">
    <source>
        <dbReference type="ARBA" id="ARBA00002523"/>
    </source>
</evidence>
<feature type="domain" description="Trypanosome variant surface glycoprotein C-terminal" evidence="11">
    <location>
        <begin position="384"/>
        <end position="482"/>
    </location>
</feature>
<evidence type="ECO:0000256" key="6">
    <source>
        <dbReference type="ARBA" id="ARBA00023136"/>
    </source>
</evidence>
<evidence type="ECO:0000256" key="3">
    <source>
        <dbReference type="ARBA" id="ARBA00022475"/>
    </source>
</evidence>
<organism evidence="13">
    <name type="scientific">Trypanosoma brucei</name>
    <dbReference type="NCBI Taxonomy" id="5691"/>
    <lineage>
        <taxon>Eukaryota</taxon>
        <taxon>Discoba</taxon>
        <taxon>Euglenozoa</taxon>
        <taxon>Kinetoplastea</taxon>
        <taxon>Metakinetoplastina</taxon>
        <taxon>Trypanosomatida</taxon>
        <taxon>Trypanosomatidae</taxon>
        <taxon>Trypanosoma</taxon>
    </lineage>
</organism>
<dbReference type="Gene3D" id="3.30.1680.40">
    <property type="match status" value="1"/>
</dbReference>
<dbReference type="AlphaFoldDB" id="A0A1J0R5R6"/>
<keyword evidence="8" id="KW-0449">Lipoprotein</keyword>
<feature type="region of interest" description="Disordered" evidence="9">
    <location>
        <begin position="410"/>
        <end position="451"/>
    </location>
</feature>
<sequence length="483" mass="51405">MPSELTRAFLALTSLIVNTEAANENARQYAALCAAYQAATTPINKKMYTGEISNPATPADVKALYAATIPDKLYENTTYGLFTTEAEFTAIKKKVKESKDEHGHDVYSRPTDSPSKQRTHKALERLYNKTTELIGSITLKKKAIEDLTTEAQEELNVAITGNKETKNIAQDQFDSRQNACGEAQNNIAGKQTIPQALACICSANADQNGLCTKGLNTNNYGGQTSAGSTAYAAWTAIGGHCKPGEENSQVTPGQLTAAVTQFRSVLGTHAFTGTGGQYVLGGTSGANCYGTGSATSCIDYTKTVGSGTIGKIQWVKSLLAAAEKLTSAAATKAELTALEAELRSSASAAWKLMDTLDIITATKAELSAQKATALAPKINKEEDCNKQQSSDKCKEPCTWDESEANKAKKCKLDPKKAAEQTSQTETGDGAAATTTEKCKGKKKDECKSPDCKWEGETCKDSPILVNKQFALSLVSAAFVALLF</sequence>
<evidence type="ECO:0000259" key="12">
    <source>
        <dbReference type="Pfam" id="PF13206"/>
    </source>
</evidence>